<protein>
    <recommendedName>
        <fullName evidence="1">Heterokaryon incompatibility domain-containing protein</fullName>
    </recommendedName>
</protein>
<organism evidence="2 3">
    <name type="scientific">Cladophialophora chaetospira</name>
    <dbReference type="NCBI Taxonomy" id="386627"/>
    <lineage>
        <taxon>Eukaryota</taxon>
        <taxon>Fungi</taxon>
        <taxon>Dikarya</taxon>
        <taxon>Ascomycota</taxon>
        <taxon>Pezizomycotina</taxon>
        <taxon>Eurotiomycetes</taxon>
        <taxon>Chaetothyriomycetidae</taxon>
        <taxon>Chaetothyriales</taxon>
        <taxon>Herpotrichiellaceae</taxon>
        <taxon>Cladophialophora</taxon>
    </lineage>
</organism>
<feature type="domain" description="Heterokaryon incompatibility" evidence="1">
    <location>
        <begin position="88"/>
        <end position="256"/>
    </location>
</feature>
<name>A0AA39CBS7_9EURO</name>
<dbReference type="PANTHER" id="PTHR24148">
    <property type="entry name" value="ANKYRIN REPEAT DOMAIN-CONTAINING PROTEIN 39 HOMOLOG-RELATED"/>
    <property type="match status" value="1"/>
</dbReference>
<dbReference type="InterPro" id="IPR010730">
    <property type="entry name" value="HET"/>
</dbReference>
<dbReference type="Proteomes" id="UP001172673">
    <property type="component" value="Unassembled WGS sequence"/>
</dbReference>
<keyword evidence="3" id="KW-1185">Reference proteome</keyword>
<dbReference type="InterPro" id="IPR052895">
    <property type="entry name" value="HetReg/Transcr_Mod"/>
</dbReference>
<evidence type="ECO:0000313" key="3">
    <source>
        <dbReference type="Proteomes" id="UP001172673"/>
    </source>
</evidence>
<proteinExistence type="predicted"/>
<reference evidence="2" key="1">
    <citation type="submission" date="2022-10" db="EMBL/GenBank/DDBJ databases">
        <title>Culturing micro-colonial fungi from biological soil crusts in the Mojave desert and describing Neophaeococcomyces mojavensis, and introducing the new genera and species Taxawa tesnikishii.</title>
        <authorList>
            <person name="Kurbessoian T."/>
            <person name="Stajich J.E."/>
        </authorList>
    </citation>
    <scope>NUCLEOTIDE SEQUENCE</scope>
    <source>
        <strain evidence="2">TK_41</strain>
    </source>
</reference>
<accession>A0AA39CBS7</accession>
<sequence length="680" mass="76154">MSSGVKFVESNFATPENDAFYTAGIYKPLNPARKEIRLVRILPGGRGDNLICELVQNVPLDIQQNLEASHEESETGPSDTQQPSGSRYYALSYVAGSPHETSPVQLEGRPFNLFRNLDVAMRRIRRTDVTTQVFIDQMCIDQSNVVERGQQVAIMGDVYKGCDTCLAWLGPDDLKQENMVLEALQRVAHGTGEDLDLDEFGARFYGEWNMIVGNQQGETADIPWILQNDPDVDLQFAGMIRFFSKDWFSRYWCFQEMILAPQAVFLYGDGEILRQTAAMAKRILIIWMALLLGKAYKMTAIDPFPVAGDEDGRQVSEAQLLRRSDIITGVRSSDSFFSLLNLFLSTDHVGVDLASALNNSVRAMSTDPRDRFYSMLGLLSDSSTLLPSYSNTNTIEAVTMEVFQQILAQQGWLDVLTWPSTTIAEDVIMQNRPSWLPDFRLPMRDELRYLGSRCADYKCQLPIESTQPPGVLDSISHARVIPEDDGHGPALEVCAILCNNVALENTVGQLGSEHESEDQTLAQWRACMNTAGIADIYELTEEPAVDALEMCISWGYKAYHGHAKTHLSCHESEDDAVPGQSEFVQQGIRALVLRFDRDRFFVTPDKFIGVGPAALRFDDTIAVLLDCNYPFIIRKIHGHAYPEAYSLTGPAYIYGLDVGLMLEEAHPIEESSDVTRIRLY</sequence>
<evidence type="ECO:0000313" key="2">
    <source>
        <dbReference type="EMBL" id="KAJ9602496.1"/>
    </source>
</evidence>
<comment type="caution">
    <text evidence="2">The sequence shown here is derived from an EMBL/GenBank/DDBJ whole genome shotgun (WGS) entry which is preliminary data.</text>
</comment>
<dbReference type="PANTHER" id="PTHR24148:SF64">
    <property type="entry name" value="HETEROKARYON INCOMPATIBILITY DOMAIN-CONTAINING PROTEIN"/>
    <property type="match status" value="1"/>
</dbReference>
<dbReference type="AlphaFoldDB" id="A0AA39CBS7"/>
<dbReference type="Pfam" id="PF06985">
    <property type="entry name" value="HET"/>
    <property type="match status" value="1"/>
</dbReference>
<dbReference type="EMBL" id="JAPDRK010000026">
    <property type="protein sequence ID" value="KAJ9602496.1"/>
    <property type="molecule type" value="Genomic_DNA"/>
</dbReference>
<evidence type="ECO:0000259" key="1">
    <source>
        <dbReference type="Pfam" id="PF06985"/>
    </source>
</evidence>
<gene>
    <name evidence="2" type="ORF">H2200_013039</name>
</gene>